<dbReference type="EMBL" id="WTVM01000132">
    <property type="protein sequence ID" value="NMG04559.1"/>
    <property type="molecule type" value="Genomic_DNA"/>
</dbReference>
<dbReference type="InterPro" id="IPR006140">
    <property type="entry name" value="D-isomer_DH_NAD-bd"/>
</dbReference>
<sequence length="313" mass="34233">MRVLFYQDGGGARSWLDALAAALPEAEVREWMPGDEAPADYALVWKPPAEVLQRRAGLKAVFNLGAGVDAVLAFLDAHPDVLSERVPLIRLEDAGMAMQMSNYVCAAALRHFRGFDEYARRQRDVSWRPLAPRDPASYRCGVMGAGLLGTAVARSLSDLGFSVRAWRRSAELLDGVVTFNGPHRLDDFTAGLDMVVNLLPLTAETHNILASPLFERLNRGALVINVGRGAHLVEEDLLAALASGQVGHAVLDVFRQEPLPSEHVFWRHLNITVTPHVAATTLIGPSVRQIADKIRRLEIGEAVSGIVPRKRGY</sequence>
<gene>
    <name evidence="4" type="ORF">GPA21_16515</name>
</gene>
<dbReference type="Proteomes" id="UP000599523">
    <property type="component" value="Unassembled WGS sequence"/>
</dbReference>
<dbReference type="CDD" id="cd12164">
    <property type="entry name" value="GDH_like_2"/>
    <property type="match status" value="1"/>
</dbReference>
<dbReference type="GO" id="GO:0016616">
    <property type="term" value="F:oxidoreductase activity, acting on the CH-OH group of donors, NAD or NADP as acceptor"/>
    <property type="evidence" value="ECO:0007669"/>
    <property type="project" value="UniProtKB-ARBA"/>
</dbReference>
<reference evidence="4" key="1">
    <citation type="submission" date="2019-12" db="EMBL/GenBank/DDBJ databases">
        <title>Comparative genomics gives insights into the taxonomy of the Azoarcus-Aromatoleum group and reveals separate origins of nif in the plant-associated Azoarcus and non-plant-associated Aromatoleum sub-groups.</title>
        <authorList>
            <person name="Lafos M."/>
            <person name="Maluk M."/>
            <person name="Batista M."/>
            <person name="Junghare M."/>
            <person name="Carmona M."/>
            <person name="Faoro H."/>
            <person name="Cruz L.M."/>
            <person name="Battistoni F."/>
            <person name="De Souza E."/>
            <person name="Pedrosa F."/>
            <person name="Chen W.-M."/>
            <person name="Poole P.S."/>
            <person name="Dixon R.A."/>
            <person name="James E.K."/>
        </authorList>
    </citation>
    <scope>NUCLEOTIDE SEQUENCE</scope>
    <source>
        <strain evidence="4">NSC3</strain>
    </source>
</reference>
<dbReference type="SUPFAM" id="SSF51735">
    <property type="entry name" value="NAD(P)-binding Rossmann-fold domains"/>
    <property type="match status" value="1"/>
</dbReference>
<dbReference type="PROSITE" id="PS00671">
    <property type="entry name" value="D_2_HYDROXYACID_DH_3"/>
    <property type="match status" value="1"/>
</dbReference>
<dbReference type="AlphaFoldDB" id="A0A972FD53"/>
<evidence type="ECO:0000256" key="1">
    <source>
        <dbReference type="ARBA" id="ARBA00023002"/>
    </source>
</evidence>
<comment type="caution">
    <text evidence="4">The sequence shown here is derived from an EMBL/GenBank/DDBJ whole genome shotgun (WGS) entry which is preliminary data.</text>
</comment>
<protein>
    <submittedName>
        <fullName evidence="4">Glyoxylate/hydroxypyruvate reductase A</fullName>
    </submittedName>
</protein>
<evidence type="ECO:0000313" key="5">
    <source>
        <dbReference type="Proteomes" id="UP000599523"/>
    </source>
</evidence>
<organism evidence="4 5">
    <name type="scientific">Azoarcus taiwanensis</name>
    <dbReference type="NCBI Taxonomy" id="666964"/>
    <lineage>
        <taxon>Bacteria</taxon>
        <taxon>Pseudomonadati</taxon>
        <taxon>Pseudomonadota</taxon>
        <taxon>Betaproteobacteria</taxon>
        <taxon>Rhodocyclales</taxon>
        <taxon>Zoogloeaceae</taxon>
        <taxon>Azoarcus</taxon>
    </lineage>
</organism>
<dbReference type="PANTHER" id="PTHR43333:SF1">
    <property type="entry name" value="D-ISOMER SPECIFIC 2-HYDROXYACID DEHYDROGENASE NAD-BINDING DOMAIN-CONTAINING PROTEIN"/>
    <property type="match status" value="1"/>
</dbReference>
<evidence type="ECO:0000259" key="3">
    <source>
        <dbReference type="Pfam" id="PF02826"/>
    </source>
</evidence>
<keyword evidence="5" id="KW-1185">Reference proteome</keyword>
<name>A0A972FD53_9RHOO</name>
<dbReference type="Pfam" id="PF02826">
    <property type="entry name" value="2-Hacid_dh_C"/>
    <property type="match status" value="1"/>
</dbReference>
<accession>A0A972FD53</accession>
<keyword evidence="1" id="KW-0560">Oxidoreductase</keyword>
<dbReference type="InterPro" id="IPR036291">
    <property type="entry name" value="NAD(P)-bd_dom_sf"/>
</dbReference>
<keyword evidence="2" id="KW-0520">NAD</keyword>
<feature type="domain" description="D-isomer specific 2-hydroxyacid dehydrogenase NAD-binding" evidence="3">
    <location>
        <begin position="106"/>
        <end position="278"/>
    </location>
</feature>
<dbReference type="PANTHER" id="PTHR43333">
    <property type="entry name" value="2-HACID_DH_C DOMAIN-CONTAINING PROTEIN"/>
    <property type="match status" value="1"/>
</dbReference>
<proteinExistence type="predicted"/>
<evidence type="ECO:0000313" key="4">
    <source>
        <dbReference type="EMBL" id="NMG04559.1"/>
    </source>
</evidence>
<dbReference type="Gene3D" id="3.40.50.720">
    <property type="entry name" value="NAD(P)-binding Rossmann-like Domain"/>
    <property type="match status" value="2"/>
</dbReference>
<dbReference type="InterPro" id="IPR029753">
    <property type="entry name" value="D-isomer_DH_CS"/>
</dbReference>
<dbReference type="RefSeq" id="WP_168989223.1">
    <property type="nucleotide sequence ID" value="NZ_CAWPHM010000036.1"/>
</dbReference>
<evidence type="ECO:0000256" key="2">
    <source>
        <dbReference type="ARBA" id="ARBA00023027"/>
    </source>
</evidence>
<dbReference type="GO" id="GO:0051287">
    <property type="term" value="F:NAD binding"/>
    <property type="evidence" value="ECO:0007669"/>
    <property type="project" value="InterPro"/>
</dbReference>